<dbReference type="VEuPathDB" id="FungiDB:BD410DRAFT_752131"/>
<dbReference type="Pfam" id="PF20411">
    <property type="entry name" value="DUF6697"/>
    <property type="match status" value="1"/>
</dbReference>
<reference evidence="3 4" key="1">
    <citation type="submission" date="2018-06" db="EMBL/GenBank/DDBJ databases">
        <title>A transcriptomic atlas of mushroom development highlights an independent origin of complex multicellularity.</title>
        <authorList>
            <consortium name="DOE Joint Genome Institute"/>
            <person name="Krizsan K."/>
            <person name="Almasi E."/>
            <person name="Merenyi Z."/>
            <person name="Sahu N."/>
            <person name="Viragh M."/>
            <person name="Koszo T."/>
            <person name="Mondo S."/>
            <person name="Kiss B."/>
            <person name="Balint B."/>
            <person name="Kues U."/>
            <person name="Barry K."/>
            <person name="Hegedus J.C."/>
            <person name="Henrissat B."/>
            <person name="Johnson J."/>
            <person name="Lipzen A."/>
            <person name="Ohm R."/>
            <person name="Nagy I."/>
            <person name="Pangilinan J."/>
            <person name="Yan J."/>
            <person name="Xiong Y."/>
            <person name="Grigoriev I.V."/>
            <person name="Hibbett D.S."/>
            <person name="Nagy L.G."/>
        </authorList>
    </citation>
    <scope>NUCLEOTIDE SEQUENCE [LARGE SCALE GENOMIC DNA]</scope>
    <source>
        <strain evidence="3 4">SZMC22713</strain>
    </source>
</reference>
<organism evidence="3 4">
    <name type="scientific">Rickenella mellea</name>
    <dbReference type="NCBI Taxonomy" id="50990"/>
    <lineage>
        <taxon>Eukaryota</taxon>
        <taxon>Fungi</taxon>
        <taxon>Dikarya</taxon>
        <taxon>Basidiomycota</taxon>
        <taxon>Agaricomycotina</taxon>
        <taxon>Agaricomycetes</taxon>
        <taxon>Hymenochaetales</taxon>
        <taxon>Rickenellaceae</taxon>
        <taxon>Rickenella</taxon>
    </lineage>
</organism>
<gene>
    <name evidence="3" type="ORF">BD410DRAFT_752131</name>
</gene>
<dbReference type="EMBL" id="ML170196">
    <property type="protein sequence ID" value="TDL19456.1"/>
    <property type="molecule type" value="Genomic_DNA"/>
</dbReference>
<dbReference type="AlphaFoldDB" id="A0A4Y7PWQ6"/>
<feature type="compositionally biased region" description="Low complexity" evidence="1">
    <location>
        <begin position="252"/>
        <end position="266"/>
    </location>
</feature>
<name>A0A4Y7PWQ6_9AGAM</name>
<dbReference type="STRING" id="50990.A0A4Y7PWQ6"/>
<accession>A0A4Y7PWQ6</accession>
<protein>
    <recommendedName>
        <fullName evidence="2">DUF6697 domain-containing protein</fullName>
    </recommendedName>
</protein>
<feature type="region of interest" description="Disordered" evidence="1">
    <location>
        <begin position="229"/>
        <end position="296"/>
    </location>
</feature>
<dbReference type="OrthoDB" id="3176940at2759"/>
<dbReference type="InterPro" id="IPR046520">
    <property type="entry name" value="DUF6697"/>
</dbReference>
<feature type="compositionally biased region" description="Basic and acidic residues" evidence="1">
    <location>
        <begin position="229"/>
        <end position="247"/>
    </location>
</feature>
<proteinExistence type="predicted"/>
<evidence type="ECO:0000259" key="2">
    <source>
        <dbReference type="Pfam" id="PF20411"/>
    </source>
</evidence>
<keyword evidence="4" id="KW-1185">Reference proteome</keyword>
<evidence type="ECO:0000313" key="3">
    <source>
        <dbReference type="EMBL" id="TDL19456.1"/>
    </source>
</evidence>
<evidence type="ECO:0000313" key="4">
    <source>
        <dbReference type="Proteomes" id="UP000294933"/>
    </source>
</evidence>
<sequence length="296" mass="33494">MSVAGSPLEIDVPTEILEGTINRKFLSNVYGGNMQSTWSYPKDEFVQQHGIKSFACLTLEYNPHTPQRPGAPGLYFGHSHLLTWPGPPEELVFTRLSSADWLYQGKYKFIRCNPMTESEYCLQPTSFRDLWSMNTQKSKWGTYYRASILCRKELREQGLDRKASKDEIEVRIGAITANKSLDTVTIKQIDDAFACGEEKIGIWAMKCVAYEEDFKRTLLETFEKWKAAKGKTEREKDKSGKNKERIWSKSNAQGSGATGGTSLSTKTAKKHARPPSPMMEDIFERVCGRKPPAIGK</sequence>
<evidence type="ECO:0000256" key="1">
    <source>
        <dbReference type="SAM" id="MobiDB-lite"/>
    </source>
</evidence>
<feature type="domain" description="DUF6697" evidence="2">
    <location>
        <begin position="20"/>
        <end position="220"/>
    </location>
</feature>
<dbReference type="Proteomes" id="UP000294933">
    <property type="component" value="Unassembled WGS sequence"/>
</dbReference>